<keyword evidence="1" id="KW-0472">Membrane</keyword>
<dbReference type="PANTHER" id="PTHR36153:SF1">
    <property type="entry name" value="TYPE VI SECRETION SYSTEM COMPONENT TSSM1"/>
    <property type="match status" value="1"/>
</dbReference>
<evidence type="ECO:0000313" key="5">
    <source>
        <dbReference type="EMBL" id="AKH63840.1"/>
    </source>
</evidence>
<dbReference type="KEGG" id="ptt:VY86_11350"/>
<reference evidence="6" key="2">
    <citation type="submission" date="2015-03" db="EMBL/GenBank/DDBJ databases">
        <title>Genome sequence of Azospirillum thiophilum strain DSM 21654T.</title>
        <authorList>
            <person name="Kwak Y."/>
            <person name="Shin J.-H."/>
        </authorList>
    </citation>
    <scope>NUCLEOTIDE SEQUENCE [LARGE SCALE GENOMIC DNA]</scope>
    <source>
        <strain evidence="6">DSM 15199</strain>
    </source>
</reference>
<protein>
    <recommendedName>
        <fullName evidence="7">Type VI secretion system protein ImpL</fullName>
    </recommendedName>
</protein>
<dbReference type="Pfam" id="PF14331">
    <property type="entry name" value="IcmF-related_N"/>
    <property type="match status" value="1"/>
</dbReference>
<feature type="domain" description="Type VI secretion system IcmF C-terminal" evidence="2">
    <location>
        <begin position="1068"/>
        <end position="1170"/>
    </location>
</feature>
<keyword evidence="1" id="KW-1133">Transmembrane helix</keyword>
<feature type="transmembrane region" description="Helical" evidence="1">
    <location>
        <begin position="50"/>
        <end position="72"/>
    </location>
</feature>
<dbReference type="Pfam" id="PF06761">
    <property type="entry name" value="IcmF-related"/>
    <property type="match status" value="1"/>
</dbReference>
<evidence type="ECO:0008006" key="7">
    <source>
        <dbReference type="Google" id="ProtNLM"/>
    </source>
</evidence>
<dbReference type="NCBIfam" id="TIGR03348">
    <property type="entry name" value="VI_IcmF"/>
    <property type="match status" value="1"/>
</dbReference>
<dbReference type="InterPro" id="IPR010623">
    <property type="entry name" value="IcmF_C"/>
</dbReference>
<evidence type="ECO:0000259" key="4">
    <source>
        <dbReference type="Pfam" id="PF14331"/>
    </source>
</evidence>
<dbReference type="STRING" id="230089.VY86_11350"/>
<dbReference type="PANTHER" id="PTHR36153">
    <property type="entry name" value="INNER MEMBRANE PROTEIN-RELATED"/>
    <property type="match status" value="1"/>
</dbReference>
<feature type="domain" description="IcmF-related" evidence="3">
    <location>
        <begin position="517"/>
        <end position="818"/>
    </location>
</feature>
<reference evidence="5 6" key="1">
    <citation type="journal article" date="2015" name="J. Biotechnol.">
        <title>Complete genome sequence of Photorhabdus temperata subsp. thracensis 39-8(T), an entomopathogenic bacterium for the improved commercial bioinsecticide.</title>
        <authorList>
            <person name="Kwak Y."/>
            <person name="Shin J.H."/>
        </authorList>
    </citation>
    <scope>NUCLEOTIDE SEQUENCE [LARGE SCALE GENOMIC DNA]</scope>
    <source>
        <strain evidence="5 6">DSM 15199</strain>
    </source>
</reference>
<evidence type="ECO:0000259" key="3">
    <source>
        <dbReference type="Pfam" id="PF06761"/>
    </source>
</evidence>
<evidence type="ECO:0000256" key="1">
    <source>
        <dbReference type="SAM" id="Phobius"/>
    </source>
</evidence>
<dbReference type="InterPro" id="IPR025743">
    <property type="entry name" value="TssM1_N"/>
</dbReference>
<evidence type="ECO:0000259" key="2">
    <source>
        <dbReference type="Pfam" id="PF06744"/>
    </source>
</evidence>
<dbReference type="RefSeq" id="WP_046975026.1">
    <property type="nucleotide sequence ID" value="NZ_CP011104.1"/>
</dbReference>
<accession>A0A0F7LMN9</accession>
<dbReference type="Proteomes" id="UP000034866">
    <property type="component" value="Chromosome"/>
</dbReference>
<feature type="domain" description="Type VI secretion system component TssM1 N-terminal" evidence="4">
    <location>
        <begin position="201"/>
        <end position="461"/>
    </location>
</feature>
<dbReference type="InterPro" id="IPR053156">
    <property type="entry name" value="T6SS_TssM-like"/>
</dbReference>
<sequence length="1186" mass="134831">MLKAFIAIITSRLFWGALIVAALCLLIWIMGPFIAIGDLHPLMTETQRQIAITTLISLWLLLRLLPFLYQAWVNGRLRRRLHHVSNVVTPTTRSAAQSLTDSFKQAASLIKHGLRLNGERLTTHLGKLYLYHLPWYLVLGTQGCGKDKALLNSGLDFYHTTYPSQFAFPETSAESHCSWYFTFQSVILSPAGEYLKEGNPLWQILLKLLKRYRPRQPINAVILAISVQDLLQQDNDAQYHQALLLRKRLMDLRLQLKIDFPIYVMITKTDLLPGFSSYFSHFYGEELDQVWGFTFPWQQELHSHTDLQQMLDEQYNHLQQRLDAALAETLFTQQDIIQREQSFAFPQAFATLRPVLMRYLSIIFSTSGFDRPWLPHGLYFTSANQKQGESWHNNGVIQNNLFDYSYALSSVSNSDSKVTSRTARSYFLRELFQKIILAESGLAGINRIYALRQRFALLIGCSLLLSLMAVICILLLTSYHNNNDYLAQITTRLPVLERQGQALNQPSTRDLPHLIQYLTQLQSLTTNHQIDSGSPSLVYGMGLYRGPQLSSTSYPVYQHALKNLLLPLVTQQVESILRQQTDGDSNESTYEALKAYQMLFQPQHYDGKFLTAWLMLDLSHIPGGEKLDETQRKALQGHLYQLLNQKQPVGSQHKDQQLIQEAIKNIMRSTFSQRVYTSIKKRLINNGRFKSVNLIDLAGSQAELVLKRKSALPDTAAIPGFFTPDGYWHGLIAQLDDTVKALHDTDRWVLNIPSQVQEKPDATYQVRQFYISDFMLEWDTFLNDIALIPANSLNQRINNVRILSGVHSPLRNLLINTSHVVALSPPEDNGKLAQLGQQLNDEATRKLQNLFPAVSPPPALPSPEQIVRNHYRDLLDLARPQGDHSDTIAFDDLFKKLGDLYRYLTALQENGESTASSSDTILTQLQADAGRLPVPFRSMIMDMTQGAKGDTQQQAVSRIHQLAGAQLSDFCREAIAGRYPLSHYSKRDIAPDDMAHMFAPNQGLMDRFFNQYLADKVNTQGDEWRFFPWALGSTKQEDQSLLKTFRQAQFIRDAFFSTASSQPSFSLTLQPLQMDNDILTLSLTLNDQRVSYSHGPLTPWYFTWPGSNNTGTAKLTMLLANGKTKSLEASGPWALNRLIDAGKWVREDSMHYRITFNLAGHQATLTLTPDSIHNPFVIPEFTCIKP</sequence>
<dbReference type="Pfam" id="PF06744">
    <property type="entry name" value="IcmF_C"/>
    <property type="match status" value="1"/>
</dbReference>
<feature type="transmembrane region" description="Helical" evidence="1">
    <location>
        <begin position="12"/>
        <end position="30"/>
    </location>
</feature>
<dbReference type="OrthoDB" id="9758229at2"/>
<name>A0A0F7LMN9_9GAMM</name>
<organism evidence="5 6">
    <name type="scientific">Photorhabdus thracensis</name>
    <dbReference type="NCBI Taxonomy" id="230089"/>
    <lineage>
        <taxon>Bacteria</taxon>
        <taxon>Pseudomonadati</taxon>
        <taxon>Pseudomonadota</taxon>
        <taxon>Gammaproteobacteria</taxon>
        <taxon>Enterobacterales</taxon>
        <taxon>Morganellaceae</taxon>
        <taxon>Photorhabdus</taxon>
    </lineage>
</organism>
<dbReference type="InterPro" id="IPR017731">
    <property type="entry name" value="TssM1-like"/>
</dbReference>
<keyword evidence="1" id="KW-0812">Transmembrane</keyword>
<keyword evidence="6" id="KW-1185">Reference proteome</keyword>
<proteinExistence type="predicted"/>
<dbReference type="AlphaFoldDB" id="A0A0F7LMN9"/>
<feature type="transmembrane region" description="Helical" evidence="1">
    <location>
        <begin position="455"/>
        <end position="476"/>
    </location>
</feature>
<dbReference type="PATRIC" id="fig|230089.6.peg.2520"/>
<evidence type="ECO:0000313" key="6">
    <source>
        <dbReference type="Proteomes" id="UP000034866"/>
    </source>
</evidence>
<dbReference type="EMBL" id="CP011104">
    <property type="protein sequence ID" value="AKH63840.1"/>
    <property type="molecule type" value="Genomic_DNA"/>
</dbReference>
<dbReference type="InterPro" id="IPR009612">
    <property type="entry name" value="IcmF-rel"/>
</dbReference>
<gene>
    <name evidence="5" type="ORF">VY86_11350</name>
</gene>